<evidence type="ECO:0000259" key="5">
    <source>
        <dbReference type="SMART" id="SM00470"/>
    </source>
</evidence>
<dbReference type="FunFam" id="3.90.1530.30:FF:000001">
    <property type="entry name" value="Chromosome partitioning protein ParB"/>
    <property type="match status" value="1"/>
</dbReference>
<dbReference type="GO" id="GO:0005694">
    <property type="term" value="C:chromosome"/>
    <property type="evidence" value="ECO:0007669"/>
    <property type="project" value="TreeGrafter"/>
</dbReference>
<dbReference type="InterPro" id="IPR004437">
    <property type="entry name" value="ParB/RepB/Spo0J"/>
</dbReference>
<dbReference type="SUPFAM" id="SSF109709">
    <property type="entry name" value="KorB DNA-binding domain-like"/>
    <property type="match status" value="1"/>
</dbReference>
<name>A0A0S6UDY9_NEOTH</name>
<dbReference type="PANTHER" id="PTHR33375">
    <property type="entry name" value="CHROMOSOME-PARTITIONING PROTEIN PARB-RELATED"/>
    <property type="match status" value="1"/>
</dbReference>
<comment type="similarity">
    <text evidence="2">Belongs to the ParB family.</text>
</comment>
<dbReference type="GO" id="GO:0045881">
    <property type="term" value="P:positive regulation of sporulation resulting in formation of a cellular spore"/>
    <property type="evidence" value="ECO:0007669"/>
    <property type="project" value="TreeGrafter"/>
</dbReference>
<keyword evidence="3" id="KW-0159">Chromosome partition</keyword>
<dbReference type="RefSeq" id="WP_011393992.1">
    <property type="nucleotide sequence ID" value="NZ_DF238840.1"/>
</dbReference>
<evidence type="ECO:0000256" key="1">
    <source>
        <dbReference type="ARBA" id="ARBA00004453"/>
    </source>
</evidence>
<dbReference type="Proteomes" id="UP000063718">
    <property type="component" value="Unassembled WGS sequence"/>
</dbReference>
<dbReference type="Pfam" id="PF02195">
    <property type="entry name" value="ParB_N"/>
    <property type="match status" value="1"/>
</dbReference>
<dbReference type="FunFam" id="1.10.10.2830:FF:000001">
    <property type="entry name" value="Chromosome partitioning protein ParB"/>
    <property type="match status" value="1"/>
</dbReference>
<organism evidence="6">
    <name type="scientific">Moorella thermoacetica Y72</name>
    <dbReference type="NCBI Taxonomy" id="1325331"/>
    <lineage>
        <taxon>Bacteria</taxon>
        <taxon>Bacillati</taxon>
        <taxon>Bacillota</taxon>
        <taxon>Clostridia</taxon>
        <taxon>Neomoorellales</taxon>
        <taxon>Neomoorellaceae</taxon>
        <taxon>Neomoorella</taxon>
    </lineage>
</organism>
<dbReference type="SUPFAM" id="SSF110849">
    <property type="entry name" value="ParB/Sulfiredoxin"/>
    <property type="match status" value="1"/>
</dbReference>
<evidence type="ECO:0000256" key="4">
    <source>
        <dbReference type="ARBA" id="ARBA00023125"/>
    </source>
</evidence>
<dbReference type="InterPro" id="IPR057240">
    <property type="entry name" value="ParB_dimer_C"/>
</dbReference>
<protein>
    <submittedName>
        <fullName evidence="6">Predicted transcriptional regulators</fullName>
    </submittedName>
</protein>
<dbReference type="SMART" id="SM00470">
    <property type="entry name" value="ParB"/>
    <property type="match status" value="1"/>
</dbReference>
<proteinExistence type="inferred from homology"/>
<dbReference type="EMBL" id="DF238840">
    <property type="protein sequence ID" value="GAF25753.1"/>
    <property type="molecule type" value="Genomic_DNA"/>
</dbReference>
<comment type="subcellular location">
    <subcellularLocation>
        <location evidence="1">Cytoplasm</location>
        <location evidence="1">Nucleoid</location>
    </subcellularLocation>
</comment>
<dbReference type="Pfam" id="PF17762">
    <property type="entry name" value="HTH_ParB"/>
    <property type="match status" value="1"/>
</dbReference>
<keyword evidence="4" id="KW-0238">DNA-binding</keyword>
<dbReference type="GO" id="GO:0009295">
    <property type="term" value="C:nucleoid"/>
    <property type="evidence" value="ECO:0007669"/>
    <property type="project" value="UniProtKB-SubCell"/>
</dbReference>
<dbReference type="Pfam" id="PF23552">
    <property type="entry name" value="ParB_C"/>
    <property type="match status" value="1"/>
</dbReference>
<dbReference type="CDD" id="cd16393">
    <property type="entry name" value="SPO0J_N"/>
    <property type="match status" value="1"/>
</dbReference>
<dbReference type="InterPro" id="IPR036086">
    <property type="entry name" value="ParB/Sulfiredoxin_sf"/>
</dbReference>
<dbReference type="PANTHER" id="PTHR33375:SF1">
    <property type="entry name" value="CHROMOSOME-PARTITIONING PROTEIN PARB-RELATED"/>
    <property type="match status" value="1"/>
</dbReference>
<feature type="domain" description="ParB-like N-terminal" evidence="5">
    <location>
        <begin position="28"/>
        <end position="118"/>
    </location>
</feature>
<evidence type="ECO:0000313" key="6">
    <source>
        <dbReference type="EMBL" id="GAF25753.1"/>
    </source>
</evidence>
<dbReference type="GO" id="GO:0007059">
    <property type="term" value="P:chromosome segregation"/>
    <property type="evidence" value="ECO:0007669"/>
    <property type="project" value="UniProtKB-KW"/>
</dbReference>
<dbReference type="GeneID" id="45618553"/>
<gene>
    <name evidence="6" type="ORF">MTY_1090</name>
</gene>
<evidence type="ECO:0000256" key="2">
    <source>
        <dbReference type="ARBA" id="ARBA00006295"/>
    </source>
</evidence>
<dbReference type="AlphaFoldDB" id="A0A0S6UDY9"/>
<accession>A0A0S6UDY9</accession>
<evidence type="ECO:0000256" key="3">
    <source>
        <dbReference type="ARBA" id="ARBA00022829"/>
    </source>
</evidence>
<dbReference type="NCBIfam" id="TIGR00180">
    <property type="entry name" value="parB_part"/>
    <property type="match status" value="1"/>
</dbReference>
<dbReference type="InterPro" id="IPR050336">
    <property type="entry name" value="Chromosome_partition/occlusion"/>
</dbReference>
<dbReference type="GO" id="GO:0003677">
    <property type="term" value="F:DNA binding"/>
    <property type="evidence" value="ECO:0007669"/>
    <property type="project" value="UniProtKB-KW"/>
</dbReference>
<sequence>MAKRGLGRGLEALLPPKEVDPETHAAITRIAIDRIVAGKHQPRKDFDNAKLEELAQSIKVHGVIQPIVVKPAGSGKYEIIAGERRWRACRQAGLKEIPAIIKTLDDRATAEISLIENLQREDLNPLEEAEAYEALITEHHLTQEEIAGRVGKSRPVIANALRLLQLPTEIQKMLRSNEISSGHARALLALKDAEHQVALAKKIKEENLSVRETEAIIKKIQSEGELARKKQNPEKRESLEVRQVEERLQQVLSTRVKLKHGKKSGKIEIFYFGPEDLERIIMVLTGENVSRETF</sequence>
<dbReference type="Gene3D" id="1.10.10.2830">
    <property type="match status" value="1"/>
</dbReference>
<reference evidence="6" key="1">
    <citation type="journal article" date="2014" name="Gene">
        <title>Genome-guided analysis of transformation efficiency and carbon dioxide assimilation by Moorella thermoacetica Y72.</title>
        <authorList>
            <person name="Tsukahara K."/>
            <person name="Kita A."/>
            <person name="Nakashimada Y."/>
            <person name="Hoshino T."/>
            <person name="Murakami K."/>
        </authorList>
    </citation>
    <scope>NUCLEOTIDE SEQUENCE [LARGE SCALE GENOMIC DNA]</scope>
    <source>
        <strain evidence="6">Y72</strain>
    </source>
</reference>
<dbReference type="InterPro" id="IPR003115">
    <property type="entry name" value="ParB_N"/>
</dbReference>
<dbReference type="Gene3D" id="3.90.1530.30">
    <property type="match status" value="1"/>
</dbReference>
<dbReference type="InterPro" id="IPR041468">
    <property type="entry name" value="HTH_ParB/Spo0J"/>
</dbReference>